<dbReference type="Pfam" id="PF01435">
    <property type="entry name" value="Peptidase_M48"/>
    <property type="match status" value="1"/>
</dbReference>
<feature type="signal peptide" evidence="10">
    <location>
        <begin position="1"/>
        <end position="20"/>
    </location>
</feature>
<dbReference type="HAMAP" id="MF_00997">
    <property type="entry name" value="Protease_BepA"/>
    <property type="match status" value="1"/>
</dbReference>
<evidence type="ECO:0000256" key="7">
    <source>
        <dbReference type="ARBA" id="ARBA00022833"/>
    </source>
</evidence>
<keyword evidence="6" id="KW-0378">Hydrolase</keyword>
<dbReference type="InterPro" id="IPR011990">
    <property type="entry name" value="TPR-like_helical_dom_sf"/>
</dbReference>
<keyword evidence="9" id="KW-0175">Coiled coil</keyword>
<evidence type="ECO:0000259" key="11">
    <source>
        <dbReference type="Pfam" id="PF01435"/>
    </source>
</evidence>
<comment type="caution">
    <text evidence="12">The sequence shown here is derived from an EMBL/GenBank/DDBJ whole genome shotgun (WGS) entry which is preliminary data.</text>
</comment>
<evidence type="ECO:0000313" key="12">
    <source>
        <dbReference type="EMBL" id="NMG44397.1"/>
    </source>
</evidence>
<feature type="domain" description="Peptidase M48" evidence="11">
    <location>
        <begin position="64"/>
        <end position="251"/>
    </location>
</feature>
<keyword evidence="5" id="KW-0574">Periplasm</keyword>
<keyword evidence="13" id="KW-1185">Reference proteome</keyword>
<dbReference type="PANTHER" id="PTHR22726:SF1">
    <property type="entry name" value="METALLOENDOPEPTIDASE OMA1, MITOCHONDRIAL"/>
    <property type="match status" value="1"/>
</dbReference>
<dbReference type="RefSeq" id="WP_169256261.1">
    <property type="nucleotide sequence ID" value="NZ_WTVN01000016.1"/>
</dbReference>
<dbReference type="PANTHER" id="PTHR22726">
    <property type="entry name" value="METALLOENDOPEPTIDASE OMA1"/>
    <property type="match status" value="1"/>
</dbReference>
<feature type="coiled-coil region" evidence="9">
    <location>
        <begin position="454"/>
        <end position="484"/>
    </location>
</feature>
<dbReference type="SUPFAM" id="SSF48452">
    <property type="entry name" value="TPR-like"/>
    <property type="match status" value="1"/>
</dbReference>
<keyword evidence="3" id="KW-0479">Metal-binding</keyword>
<sequence>MIRRLLILLLCVALVPRLNAAGLPDLGDVGASELSPLAERKLGESIMRDIRWRDPAYLDDSEVEDYVNRLGRRLVAASPTPQQDFDFFAVRDGTLNAFALPGGYIGVHTGLILAAESESELASVLGHEVAHVTQRHIAQMFGKQSQTSMVMLASLLVAVLAARSNSQVSEAAIAAGQAGALQAQLGYTRDFEREADRIGLQSLEGAGFDVRGMPSFFERLQRSSRLYENNAPSYLRTHPLTQERISDLGNRVGQMHYKQVPDSADFGFVRAKLRVAAMPPIDAVREFEAQAARNGADVSVRYGLARALLAVGRLDDAGRQLETLRKDAPPSSFVDMLAAELRLARHDAPGAVKVLEAARKRFADSTAVQYALIDAMLQAGQAKEAGTMARTAVQNRSRDSRLWAFLARAEADLGHRAAQHRAQAEVYVLRGAVPAAIEQLEWARRAGDGNFYELSAVDARLRELKEQERERRREERERGGSRGE</sequence>
<name>A0ABX1Q0K3_9RHOO</name>
<feature type="chain" id="PRO_5045500422" evidence="10">
    <location>
        <begin position="21"/>
        <end position="484"/>
    </location>
</feature>
<keyword evidence="8 12" id="KW-0482">Metalloprotease</keyword>
<dbReference type="GO" id="GO:0008237">
    <property type="term" value="F:metallopeptidase activity"/>
    <property type="evidence" value="ECO:0007669"/>
    <property type="project" value="UniProtKB-KW"/>
</dbReference>
<evidence type="ECO:0000256" key="10">
    <source>
        <dbReference type="SAM" id="SignalP"/>
    </source>
</evidence>
<evidence type="ECO:0000256" key="2">
    <source>
        <dbReference type="ARBA" id="ARBA00022670"/>
    </source>
</evidence>
<evidence type="ECO:0000256" key="8">
    <source>
        <dbReference type="ARBA" id="ARBA00023049"/>
    </source>
</evidence>
<protein>
    <submittedName>
        <fullName evidence="12">M48 family metalloprotease</fullName>
    </submittedName>
</protein>
<dbReference type="CDD" id="cd07333">
    <property type="entry name" value="M48C_bepA_like"/>
    <property type="match status" value="1"/>
</dbReference>
<proteinExistence type="inferred from homology"/>
<dbReference type="InterPro" id="IPR051156">
    <property type="entry name" value="Mito/Outer_Membr_Metalloprot"/>
</dbReference>
<evidence type="ECO:0000256" key="1">
    <source>
        <dbReference type="ARBA" id="ARBA00001947"/>
    </source>
</evidence>
<gene>
    <name evidence="12" type="ORF">GPA22_11730</name>
</gene>
<dbReference type="InterPro" id="IPR001915">
    <property type="entry name" value="Peptidase_M48"/>
</dbReference>
<keyword evidence="2" id="KW-0645">Protease</keyword>
<dbReference type="Gene3D" id="1.25.40.10">
    <property type="entry name" value="Tetratricopeptide repeat domain"/>
    <property type="match status" value="1"/>
</dbReference>
<evidence type="ECO:0000256" key="3">
    <source>
        <dbReference type="ARBA" id="ARBA00022723"/>
    </source>
</evidence>
<evidence type="ECO:0000256" key="4">
    <source>
        <dbReference type="ARBA" id="ARBA00022729"/>
    </source>
</evidence>
<evidence type="ECO:0000256" key="5">
    <source>
        <dbReference type="ARBA" id="ARBA00022764"/>
    </source>
</evidence>
<dbReference type="InterPro" id="IPR030873">
    <property type="entry name" value="Protease_BepA"/>
</dbReference>
<accession>A0ABX1Q0K3</accession>
<dbReference type="Gene3D" id="3.30.2010.10">
    <property type="entry name" value="Metalloproteases ('zincins'), catalytic domain"/>
    <property type="match status" value="1"/>
</dbReference>
<dbReference type="Proteomes" id="UP000623795">
    <property type="component" value="Unassembled WGS sequence"/>
</dbReference>
<evidence type="ECO:0000256" key="6">
    <source>
        <dbReference type="ARBA" id="ARBA00022801"/>
    </source>
</evidence>
<organism evidence="12 13">
    <name type="scientific">Aromatoleum toluvorans</name>
    <dbReference type="NCBI Taxonomy" id="92002"/>
    <lineage>
        <taxon>Bacteria</taxon>
        <taxon>Pseudomonadati</taxon>
        <taxon>Pseudomonadota</taxon>
        <taxon>Betaproteobacteria</taxon>
        <taxon>Rhodocyclales</taxon>
        <taxon>Rhodocyclaceae</taxon>
        <taxon>Aromatoleum</taxon>
    </lineage>
</organism>
<comment type="cofactor">
    <cofactor evidence="1">
        <name>Zn(2+)</name>
        <dbReference type="ChEBI" id="CHEBI:29105"/>
    </cofactor>
</comment>
<evidence type="ECO:0000256" key="9">
    <source>
        <dbReference type="SAM" id="Coils"/>
    </source>
</evidence>
<evidence type="ECO:0000313" key="13">
    <source>
        <dbReference type="Proteomes" id="UP000623795"/>
    </source>
</evidence>
<keyword evidence="4 10" id="KW-0732">Signal</keyword>
<dbReference type="Pfam" id="PF14559">
    <property type="entry name" value="TPR_19"/>
    <property type="match status" value="2"/>
</dbReference>
<keyword evidence="7" id="KW-0862">Zinc</keyword>
<dbReference type="EMBL" id="WTVN01000016">
    <property type="protein sequence ID" value="NMG44397.1"/>
    <property type="molecule type" value="Genomic_DNA"/>
</dbReference>
<reference evidence="12 13" key="1">
    <citation type="submission" date="2019-12" db="EMBL/GenBank/DDBJ databases">
        <title>Comparative genomics gives insights into the taxonomy of the Azoarcus-Aromatoleum group and reveals separate origins of nif in the plant-associated Azoarcus and non-plant-associated Aromatoleum sub-groups.</title>
        <authorList>
            <person name="Lafos M."/>
            <person name="Maluk M."/>
            <person name="Batista M."/>
            <person name="Junghare M."/>
            <person name="Carmona M."/>
            <person name="Faoro H."/>
            <person name="Cruz L.M."/>
            <person name="Battistoni F."/>
            <person name="De Souza E."/>
            <person name="Pedrosa F."/>
            <person name="Chen W.-M."/>
            <person name="Poole P.S."/>
            <person name="Dixon R.A."/>
            <person name="James E.K."/>
        </authorList>
    </citation>
    <scope>NUCLEOTIDE SEQUENCE [LARGE SCALE GENOMIC DNA]</scope>
    <source>
        <strain evidence="12 13">Td21</strain>
    </source>
</reference>